<accession>A0ACD5TI94</accession>
<protein>
    <submittedName>
        <fullName evidence="1">Uncharacterized protein</fullName>
    </submittedName>
</protein>
<reference evidence="1" key="2">
    <citation type="submission" date="2025-09" db="UniProtKB">
        <authorList>
            <consortium name="EnsemblPlants"/>
        </authorList>
    </citation>
    <scope>IDENTIFICATION</scope>
</reference>
<organism evidence="1 2">
    <name type="scientific">Avena sativa</name>
    <name type="common">Oat</name>
    <dbReference type="NCBI Taxonomy" id="4498"/>
    <lineage>
        <taxon>Eukaryota</taxon>
        <taxon>Viridiplantae</taxon>
        <taxon>Streptophyta</taxon>
        <taxon>Embryophyta</taxon>
        <taxon>Tracheophyta</taxon>
        <taxon>Spermatophyta</taxon>
        <taxon>Magnoliopsida</taxon>
        <taxon>Liliopsida</taxon>
        <taxon>Poales</taxon>
        <taxon>Poaceae</taxon>
        <taxon>BOP clade</taxon>
        <taxon>Pooideae</taxon>
        <taxon>Poodae</taxon>
        <taxon>Poeae</taxon>
        <taxon>Poeae Chloroplast Group 1 (Aveneae type)</taxon>
        <taxon>Aveninae</taxon>
        <taxon>Avena</taxon>
    </lineage>
</organism>
<proteinExistence type="predicted"/>
<evidence type="ECO:0000313" key="2">
    <source>
        <dbReference type="Proteomes" id="UP001732700"/>
    </source>
</evidence>
<sequence>MSPAMSTDARNPSFKKRKVAAFQSHGVLPMPGATGAPDPRSPPSAHHQQPPAGVDAAGGGADLLSDLPDAVLGEIISLLPTRDGARTRILASRWRDLWLSAPLNLDCRGLAVRGAKLAAVISHVLSSHQSPVRRFCFDAISLYDRHAIVHRRDQNAPVDAWLRSAALDKIQELDLWYVRESRLLPVQLQASTFRFSPTLTALTIGRCHITGITQLFHLPWLKVLAIEHVKISDSSLHNMIAGCPALECLLIRRSLGFSCARINSLTLRSISFSMIDHVTDDLHFRELIIEDAPCLETLLSDNLGKQDVSVISAPKLETLGWISDCDDTSARLVFGSTIIQGLSVDTLTMMVSTVKTLAFKMDILSLDTVIDLMKCFPCLEKMYIQVNSQSLSAKRKNWWRRKHRELIRCLDIRLKTIVLEHYEGTISDVQFVTFFVFNAKVLESMTLQVRDNSEKFIAEHWRKLQLENRASRGAQFNFRAHSCLGNVRDIKHLRDQTDPFILRC</sequence>
<reference evidence="1" key="1">
    <citation type="submission" date="2021-05" db="EMBL/GenBank/DDBJ databases">
        <authorList>
            <person name="Scholz U."/>
            <person name="Mascher M."/>
            <person name="Fiebig A."/>
        </authorList>
    </citation>
    <scope>NUCLEOTIDE SEQUENCE [LARGE SCALE GENOMIC DNA]</scope>
</reference>
<keyword evidence="2" id="KW-1185">Reference proteome</keyword>
<dbReference type="EnsemblPlants" id="AVESA.00010b.r2.1AG0057740.1">
    <property type="protein sequence ID" value="AVESA.00010b.r2.1AG0057740.1.CDS"/>
    <property type="gene ID" value="AVESA.00010b.r2.1AG0057740"/>
</dbReference>
<name>A0ACD5TI94_AVESA</name>
<evidence type="ECO:0000313" key="1">
    <source>
        <dbReference type="EnsemblPlants" id="AVESA.00010b.r2.1AG0057740.1.CDS"/>
    </source>
</evidence>
<dbReference type="Proteomes" id="UP001732700">
    <property type="component" value="Chromosome 1A"/>
</dbReference>